<dbReference type="EMBL" id="SDMP01000014">
    <property type="protein sequence ID" value="RYR14964.1"/>
    <property type="molecule type" value="Genomic_DNA"/>
</dbReference>
<accession>A0A444ZLD0</accession>
<comment type="caution">
    <text evidence="1">The sequence shown here is derived from an EMBL/GenBank/DDBJ whole genome shotgun (WGS) entry which is preliminary data.</text>
</comment>
<evidence type="ECO:0000313" key="1">
    <source>
        <dbReference type="EMBL" id="RYR14964.1"/>
    </source>
</evidence>
<reference evidence="1 2" key="1">
    <citation type="submission" date="2019-01" db="EMBL/GenBank/DDBJ databases">
        <title>Sequencing of cultivated peanut Arachis hypogaea provides insights into genome evolution and oil improvement.</title>
        <authorList>
            <person name="Chen X."/>
        </authorList>
    </citation>
    <scope>NUCLEOTIDE SEQUENCE [LARGE SCALE GENOMIC DNA]</scope>
    <source>
        <strain evidence="2">cv. Fuhuasheng</strain>
        <tissue evidence="1">Leaves</tissue>
    </source>
</reference>
<sequence length="181" mass="20636">MHPACCPRDEHQANTHHACWTRVRNRGVFLHCWCDGGHCKYSGLPHNGEVIRNTYEGVSFACENTFSFVVPGTITFAKLQYGLCQSIESDILKRVSNILYRSPIVVFGSLIQFEVMPIVDETSIQQMFHIHQQTQVKRPRVKLIEAYEGINNDSDEKFEATYEVGDKDEDGDWGGEAVRKL</sequence>
<evidence type="ECO:0000313" key="2">
    <source>
        <dbReference type="Proteomes" id="UP000289738"/>
    </source>
</evidence>
<dbReference type="Proteomes" id="UP000289738">
    <property type="component" value="Chromosome B04"/>
</dbReference>
<gene>
    <name evidence="1" type="ORF">Ahy_B04g071685</name>
</gene>
<organism evidence="1 2">
    <name type="scientific">Arachis hypogaea</name>
    <name type="common">Peanut</name>
    <dbReference type="NCBI Taxonomy" id="3818"/>
    <lineage>
        <taxon>Eukaryota</taxon>
        <taxon>Viridiplantae</taxon>
        <taxon>Streptophyta</taxon>
        <taxon>Embryophyta</taxon>
        <taxon>Tracheophyta</taxon>
        <taxon>Spermatophyta</taxon>
        <taxon>Magnoliopsida</taxon>
        <taxon>eudicotyledons</taxon>
        <taxon>Gunneridae</taxon>
        <taxon>Pentapetalae</taxon>
        <taxon>rosids</taxon>
        <taxon>fabids</taxon>
        <taxon>Fabales</taxon>
        <taxon>Fabaceae</taxon>
        <taxon>Papilionoideae</taxon>
        <taxon>50 kb inversion clade</taxon>
        <taxon>dalbergioids sensu lato</taxon>
        <taxon>Dalbergieae</taxon>
        <taxon>Pterocarpus clade</taxon>
        <taxon>Arachis</taxon>
    </lineage>
</organism>
<protein>
    <submittedName>
        <fullName evidence="1">Uncharacterized protein</fullName>
    </submittedName>
</protein>
<keyword evidence="2" id="KW-1185">Reference proteome</keyword>
<name>A0A444ZLD0_ARAHY</name>
<dbReference type="AlphaFoldDB" id="A0A444ZLD0"/>
<proteinExistence type="predicted"/>